<feature type="region of interest" description="Disordered" evidence="1">
    <location>
        <begin position="72"/>
        <end position="117"/>
    </location>
</feature>
<keyword evidence="2" id="KW-0472">Membrane</keyword>
<feature type="compositionally biased region" description="Pro residues" evidence="1">
    <location>
        <begin position="89"/>
        <end position="100"/>
    </location>
</feature>
<organism evidence="3 4">
    <name type="scientific">Plantactinospora alkalitolerans</name>
    <dbReference type="NCBI Taxonomy" id="2789879"/>
    <lineage>
        <taxon>Bacteria</taxon>
        <taxon>Bacillati</taxon>
        <taxon>Actinomycetota</taxon>
        <taxon>Actinomycetes</taxon>
        <taxon>Micromonosporales</taxon>
        <taxon>Micromonosporaceae</taxon>
        <taxon>Plantactinospora</taxon>
    </lineage>
</organism>
<name>A0ABS0H1T0_9ACTN</name>
<dbReference type="EMBL" id="JADPUN010000226">
    <property type="protein sequence ID" value="MBF9132299.1"/>
    <property type="molecule type" value="Genomic_DNA"/>
</dbReference>
<feature type="transmembrane region" description="Helical" evidence="2">
    <location>
        <begin position="41"/>
        <end position="61"/>
    </location>
</feature>
<reference evidence="3 4" key="1">
    <citation type="submission" date="2020-11" db="EMBL/GenBank/DDBJ databases">
        <title>A novel isolate from a Black sea contaminated sediment with potential to produce alkanes: Plantactinospora alkalitolerans sp. nov.</title>
        <authorList>
            <person name="Carro L."/>
            <person name="Veyisoglu A."/>
            <person name="Guven K."/>
            <person name="Schumann P."/>
            <person name="Klenk H.-P."/>
            <person name="Sahin N."/>
        </authorList>
    </citation>
    <scope>NUCLEOTIDE SEQUENCE [LARGE SCALE GENOMIC DNA]</scope>
    <source>
        <strain evidence="3 4">S1510</strain>
    </source>
</reference>
<dbReference type="Proteomes" id="UP000638560">
    <property type="component" value="Unassembled WGS sequence"/>
</dbReference>
<evidence type="ECO:0000313" key="3">
    <source>
        <dbReference type="EMBL" id="MBF9132299.1"/>
    </source>
</evidence>
<comment type="caution">
    <text evidence="3">The sequence shown here is derived from an EMBL/GenBank/DDBJ whole genome shotgun (WGS) entry which is preliminary data.</text>
</comment>
<evidence type="ECO:0000256" key="1">
    <source>
        <dbReference type="SAM" id="MobiDB-lite"/>
    </source>
</evidence>
<proteinExistence type="predicted"/>
<dbReference type="RefSeq" id="WP_196203830.1">
    <property type="nucleotide sequence ID" value="NZ_JADPUN010000226.1"/>
</dbReference>
<sequence length="204" mass="21235">MTDDLDPLRRAMGDLAEHGGNADLYERSLATSRRMRRRGTMLNVGATAIAVLGIGAGIAAINGGAPGRGPVVGLSGPVSTPTLRSPSPAQSPPASSPPTRSPASSASSRAPVSDGCPVRASTLQRVAQLSDGYRIDADSVECWKGWASAGLTAPTPDQQGDGVILFRYDPDRGWRRHSEGSAFDCADLGIKKTSGDQPPFCTYN</sequence>
<keyword evidence="4" id="KW-1185">Reference proteome</keyword>
<protein>
    <submittedName>
        <fullName evidence="3">Uncharacterized protein</fullName>
    </submittedName>
</protein>
<keyword evidence="2" id="KW-0812">Transmembrane</keyword>
<gene>
    <name evidence="3" type="ORF">I0C86_25615</name>
</gene>
<keyword evidence="2" id="KW-1133">Transmembrane helix</keyword>
<feature type="compositionally biased region" description="Low complexity" evidence="1">
    <location>
        <begin position="101"/>
        <end position="113"/>
    </location>
</feature>
<evidence type="ECO:0000256" key="2">
    <source>
        <dbReference type="SAM" id="Phobius"/>
    </source>
</evidence>
<evidence type="ECO:0000313" key="4">
    <source>
        <dbReference type="Proteomes" id="UP000638560"/>
    </source>
</evidence>
<accession>A0ABS0H1T0</accession>